<evidence type="ECO:0000256" key="2">
    <source>
        <dbReference type="ARBA" id="ARBA00004358"/>
    </source>
</evidence>
<keyword evidence="10" id="KW-0333">Golgi apparatus</keyword>
<dbReference type="Proteomes" id="UP001362999">
    <property type="component" value="Unassembled WGS sequence"/>
</dbReference>
<reference evidence="19 20" key="1">
    <citation type="journal article" date="2024" name="J Genomics">
        <title>Draft genome sequencing and assembly of Favolaschia claudopus CIRM-BRFM 2984 isolated from oak limbs.</title>
        <authorList>
            <person name="Navarro D."/>
            <person name="Drula E."/>
            <person name="Chaduli D."/>
            <person name="Cazenave R."/>
            <person name="Ahrendt S."/>
            <person name="Wang J."/>
            <person name="Lipzen A."/>
            <person name="Daum C."/>
            <person name="Barry K."/>
            <person name="Grigoriev I.V."/>
            <person name="Favel A."/>
            <person name="Rosso M.N."/>
            <person name="Martin F."/>
        </authorList>
    </citation>
    <scope>NUCLEOTIDE SEQUENCE [LARGE SCALE GENOMIC DNA]</scope>
    <source>
        <strain evidence="19 20">CIRM-BRFM 2984</strain>
    </source>
</reference>
<comment type="subcellular location">
    <subcellularLocation>
        <location evidence="2">Cytoplasmic vesicle membrane</location>
        <topology evidence="2">Single-pass type I membrane protein</topology>
    </subcellularLocation>
    <subcellularLocation>
        <location evidence="3">Golgi apparatus membrane</location>
        <topology evidence="3">Single-pass type I membrane protein</topology>
    </subcellularLocation>
    <subcellularLocation>
        <location evidence="1">Mitochondrion membrane</location>
        <topology evidence="1">Single-pass membrane protein</topology>
    </subcellularLocation>
</comment>
<comment type="similarity">
    <text evidence="4">Belongs to the ATG27 family.</text>
</comment>
<feature type="transmembrane region" description="Helical" evidence="16">
    <location>
        <begin position="240"/>
        <end position="260"/>
    </location>
</feature>
<dbReference type="GO" id="GO:0030659">
    <property type="term" value="C:cytoplasmic vesicle membrane"/>
    <property type="evidence" value="ECO:0007669"/>
    <property type="project" value="UniProtKB-SubCell"/>
</dbReference>
<accession>A0AAW0EAA7</accession>
<evidence type="ECO:0000256" key="14">
    <source>
        <dbReference type="ARBA" id="ARBA00023329"/>
    </source>
</evidence>
<feature type="domain" description="MRH" evidence="18">
    <location>
        <begin position="28"/>
        <end position="195"/>
    </location>
</feature>
<evidence type="ECO:0000256" key="11">
    <source>
        <dbReference type="ARBA" id="ARBA00023128"/>
    </source>
</evidence>
<evidence type="ECO:0000313" key="20">
    <source>
        <dbReference type="Proteomes" id="UP001362999"/>
    </source>
</evidence>
<evidence type="ECO:0000256" key="12">
    <source>
        <dbReference type="ARBA" id="ARBA00023136"/>
    </source>
</evidence>
<evidence type="ECO:0000256" key="4">
    <source>
        <dbReference type="ARBA" id="ARBA00005363"/>
    </source>
</evidence>
<evidence type="ECO:0000256" key="16">
    <source>
        <dbReference type="SAM" id="Phobius"/>
    </source>
</evidence>
<proteinExistence type="inferred from homology"/>
<keyword evidence="12 16" id="KW-0472">Membrane</keyword>
<keyword evidence="8 16" id="KW-1133">Transmembrane helix</keyword>
<feature type="region of interest" description="Disordered" evidence="15">
    <location>
        <begin position="297"/>
        <end position="335"/>
    </location>
</feature>
<dbReference type="GO" id="GO:0000139">
    <property type="term" value="C:Golgi membrane"/>
    <property type="evidence" value="ECO:0007669"/>
    <property type="project" value="UniProtKB-SubCell"/>
</dbReference>
<feature type="chain" id="PRO_5043765755" description="Autophagy-related protein 27" evidence="17">
    <location>
        <begin position="22"/>
        <end position="335"/>
    </location>
</feature>
<evidence type="ECO:0000256" key="15">
    <source>
        <dbReference type="SAM" id="MobiDB-lite"/>
    </source>
</evidence>
<sequence>MHSVLLSVLLVVAAQLLLSVAEDDERGSRCKFTLNKLQFDLCPLFAKPLSISWEESTPPTFTTHRYAMSFGVPLKRDSTLPIELQCPNGTLICLTIENRRPGHDSEPTRIIQVVPIAEVEGLNPKAILLPKTRANDTHQPLQVTLHGGTYNHRSQKASFRFACDHSAEEPTQPKFFWQFNSTHTFLWRTKLACARSLPPGAPGQKPEKPDADPPATLPSDPDADKDDGEQLTRPRSLSPLVILFWIALSAIGLRLIYPWLSRWIRNATLRWRYASANRNRNFKPSVVNLVRWASEEDPGEYGAEDSFIQSSRDGEQTPLSPTFQTSAKAQYGTAG</sequence>
<dbReference type="Pfam" id="PF09451">
    <property type="entry name" value="ATG27"/>
    <property type="match status" value="1"/>
</dbReference>
<keyword evidence="13" id="KW-1015">Disulfide bond</keyword>
<gene>
    <name evidence="19" type="ORF">R3P38DRAFT_3166847</name>
</gene>
<dbReference type="EMBL" id="JAWWNJ010000002">
    <property type="protein sequence ID" value="KAK7061861.1"/>
    <property type="molecule type" value="Genomic_DNA"/>
</dbReference>
<evidence type="ECO:0000256" key="3">
    <source>
        <dbReference type="ARBA" id="ARBA00004614"/>
    </source>
</evidence>
<dbReference type="InterPro" id="IPR044865">
    <property type="entry name" value="MRH_dom"/>
</dbReference>
<evidence type="ECO:0000256" key="13">
    <source>
        <dbReference type="ARBA" id="ARBA00023157"/>
    </source>
</evidence>
<evidence type="ECO:0000256" key="6">
    <source>
        <dbReference type="ARBA" id="ARBA00022692"/>
    </source>
</evidence>
<keyword evidence="6 16" id="KW-0812">Transmembrane</keyword>
<evidence type="ECO:0000256" key="17">
    <source>
        <dbReference type="SAM" id="SignalP"/>
    </source>
</evidence>
<keyword evidence="9" id="KW-0072">Autophagy</keyword>
<dbReference type="InterPro" id="IPR018939">
    <property type="entry name" value="Autophagy-rel_prot_27"/>
</dbReference>
<evidence type="ECO:0000256" key="1">
    <source>
        <dbReference type="ARBA" id="ARBA00004304"/>
    </source>
</evidence>
<feature type="signal peptide" evidence="17">
    <location>
        <begin position="1"/>
        <end position="21"/>
    </location>
</feature>
<protein>
    <recommendedName>
        <fullName evidence="5">Autophagy-related protein 27</fullName>
    </recommendedName>
</protein>
<keyword evidence="7 17" id="KW-0732">Signal</keyword>
<evidence type="ECO:0000256" key="10">
    <source>
        <dbReference type="ARBA" id="ARBA00023034"/>
    </source>
</evidence>
<feature type="compositionally biased region" description="Polar residues" evidence="15">
    <location>
        <begin position="307"/>
        <end position="328"/>
    </location>
</feature>
<keyword evidence="11" id="KW-0496">Mitochondrion</keyword>
<feature type="region of interest" description="Disordered" evidence="15">
    <location>
        <begin position="197"/>
        <end position="232"/>
    </location>
</feature>
<evidence type="ECO:0000256" key="9">
    <source>
        <dbReference type="ARBA" id="ARBA00023006"/>
    </source>
</evidence>
<evidence type="ECO:0000256" key="7">
    <source>
        <dbReference type="ARBA" id="ARBA00022729"/>
    </source>
</evidence>
<evidence type="ECO:0000259" key="18">
    <source>
        <dbReference type="PROSITE" id="PS51914"/>
    </source>
</evidence>
<keyword evidence="14" id="KW-0968">Cytoplasmic vesicle</keyword>
<name>A0AAW0EAA7_9AGAR</name>
<dbReference type="InterPro" id="IPR009011">
    <property type="entry name" value="Man6P_isomerase_rcpt-bd_dom_sf"/>
</dbReference>
<dbReference type="Gene3D" id="2.70.130.10">
    <property type="entry name" value="Mannose-6-phosphate receptor binding domain"/>
    <property type="match status" value="1"/>
</dbReference>
<dbReference type="GO" id="GO:0031966">
    <property type="term" value="C:mitochondrial membrane"/>
    <property type="evidence" value="ECO:0007669"/>
    <property type="project" value="UniProtKB-SubCell"/>
</dbReference>
<keyword evidence="20" id="KW-1185">Reference proteome</keyword>
<evidence type="ECO:0000256" key="5">
    <source>
        <dbReference type="ARBA" id="ARBA00013776"/>
    </source>
</evidence>
<dbReference type="SUPFAM" id="SSF50911">
    <property type="entry name" value="Mannose 6-phosphate receptor domain"/>
    <property type="match status" value="2"/>
</dbReference>
<dbReference type="PROSITE" id="PS51914">
    <property type="entry name" value="MRH"/>
    <property type="match status" value="1"/>
</dbReference>
<evidence type="ECO:0000256" key="8">
    <source>
        <dbReference type="ARBA" id="ARBA00022989"/>
    </source>
</evidence>
<dbReference type="AlphaFoldDB" id="A0AAW0EAA7"/>
<evidence type="ECO:0000313" key="19">
    <source>
        <dbReference type="EMBL" id="KAK7061861.1"/>
    </source>
</evidence>
<organism evidence="19 20">
    <name type="scientific">Favolaschia claudopus</name>
    <dbReference type="NCBI Taxonomy" id="2862362"/>
    <lineage>
        <taxon>Eukaryota</taxon>
        <taxon>Fungi</taxon>
        <taxon>Dikarya</taxon>
        <taxon>Basidiomycota</taxon>
        <taxon>Agaricomycotina</taxon>
        <taxon>Agaricomycetes</taxon>
        <taxon>Agaricomycetidae</taxon>
        <taxon>Agaricales</taxon>
        <taxon>Marasmiineae</taxon>
        <taxon>Mycenaceae</taxon>
        <taxon>Favolaschia</taxon>
    </lineage>
</organism>
<comment type="caution">
    <text evidence="19">The sequence shown here is derived from an EMBL/GenBank/DDBJ whole genome shotgun (WGS) entry which is preliminary data.</text>
</comment>
<dbReference type="GO" id="GO:0006914">
    <property type="term" value="P:autophagy"/>
    <property type="evidence" value="ECO:0007669"/>
    <property type="project" value="UniProtKB-KW"/>
</dbReference>